<proteinExistence type="inferred from homology"/>
<dbReference type="Gene3D" id="1.20.1580.10">
    <property type="entry name" value="ABC transporter ATPase like domain"/>
    <property type="match status" value="2"/>
</dbReference>
<dbReference type="Gene3D" id="1.10.8.280">
    <property type="entry name" value="ABC transporter ATPase domain-like"/>
    <property type="match status" value="1"/>
</dbReference>
<feature type="region of interest" description="Disordered" evidence="17">
    <location>
        <begin position="1"/>
        <end position="26"/>
    </location>
</feature>
<dbReference type="PANTHER" id="PTHR43152">
    <property type="entry name" value="UVRABC SYSTEM PROTEIN A"/>
    <property type="match status" value="1"/>
</dbReference>
<dbReference type="PROSITE" id="PS50893">
    <property type="entry name" value="ABC_TRANSPORTER_2"/>
    <property type="match status" value="1"/>
</dbReference>
<evidence type="ECO:0000256" key="17">
    <source>
        <dbReference type="SAM" id="MobiDB-lite"/>
    </source>
</evidence>
<keyword evidence="8" id="KW-0863">Zinc-finger</keyword>
<keyword evidence="6" id="KW-0227">DNA damage</keyword>
<evidence type="ECO:0000259" key="18">
    <source>
        <dbReference type="PROSITE" id="PS50893"/>
    </source>
</evidence>
<dbReference type="GO" id="GO:0005524">
    <property type="term" value="F:ATP binding"/>
    <property type="evidence" value="ECO:0007669"/>
    <property type="project" value="UniProtKB-KW"/>
</dbReference>
<dbReference type="RefSeq" id="WP_207127145.1">
    <property type="nucleotide sequence ID" value="NZ_BOPO01000093.1"/>
</dbReference>
<evidence type="ECO:0000256" key="3">
    <source>
        <dbReference type="ARBA" id="ARBA00022723"/>
    </source>
</evidence>
<accession>A0A8J4AIU2</accession>
<evidence type="ECO:0000256" key="14">
    <source>
        <dbReference type="ARBA" id="ARBA00038000"/>
    </source>
</evidence>
<comment type="similarity">
    <text evidence="14">Belongs to the ABC transporter superfamily. UvrA family.</text>
</comment>
<dbReference type="InterPro" id="IPR003439">
    <property type="entry name" value="ABC_transporter-like_ATP-bd"/>
</dbReference>
<evidence type="ECO:0000313" key="19">
    <source>
        <dbReference type="EMBL" id="GIL29463.1"/>
    </source>
</evidence>
<gene>
    <name evidence="19" type="ORF">NUM_47170</name>
</gene>
<evidence type="ECO:0000256" key="5">
    <source>
        <dbReference type="ARBA" id="ARBA00022741"/>
    </source>
</evidence>
<reference evidence="20" key="1">
    <citation type="journal article" date="2021" name="Int. J. Syst. Evol. Microbiol.">
        <title>Actinocatenispora comari sp. nov., an endophytic actinomycete isolated from aerial parts of Comarum salesowianum.</title>
        <authorList>
            <person name="Oyunbileg N."/>
            <person name="Iizaka Y."/>
            <person name="Hamada M."/>
            <person name="Davaapurev B.O."/>
            <person name="Fukumoto A."/>
            <person name="Tsetseg B."/>
            <person name="Kato F."/>
            <person name="Tamura T."/>
            <person name="Batkhuu J."/>
            <person name="Anzai Y."/>
        </authorList>
    </citation>
    <scope>NUCLEOTIDE SEQUENCE [LARGE SCALE GENOMIC DNA]</scope>
    <source>
        <strain evidence="20">NUM-2625</strain>
    </source>
</reference>
<keyword evidence="11" id="KW-0267">Excision nuclease</keyword>
<dbReference type="GO" id="GO:0005737">
    <property type="term" value="C:cytoplasm"/>
    <property type="evidence" value="ECO:0007669"/>
    <property type="project" value="UniProtKB-SubCell"/>
</dbReference>
<sequence>MPNAQPSPTGASGPTNPTAASGASGPGDGFVRVFDAHEHNLAHVDVAVPRDALAVFTGVSGSGKSSLAFGTIYGEAQRRYLESVAPYARRLIQQAGVPHVGEITGLPPAVALEQRRAAGSSRSSVGTLTTLSNLLRMLFSRAGDYPPGIEFMDSDSFSPNTAVGACPRCHGLGTVHEVTEASLVPDPSLSIRQHAIAAWPGAWLGKNLRDIVATLGYDIDRPWRELDQADRDWILFTDDQPVVTVHPEREAGRIQRPYQGKYQSAKRYVLHTFADSKSATMRRRMERFLVSGPCPTCHGARLKPEALAVTFAGRTIAQLTGEPLSELAELLRPTAEHGSPDHPAQPIAADLVARVDVLSKMGIGYLSMDRATPTLSAGELQRLRLATQLRSGLFGVVYVLDEPSAGLHPADTEALLAVLDELRAAGNSLFVVEHDLDVVRRADWVVDVGPGPGEYGGRILYSGPVPGLADAAGSVTRRYLFDGAGERRAKRRDPSSWLTLAGVRRHNLADLTVSLPLGVFTAITGLSGAGKSTLLQVLAEVVRARLGDEPADDLPAAEGLDPVGRLVQVDQKPIGRTPRSNLATYTGLFDVVRKAFADTPQARERGYAAGRFSFNVPGGRCETCQGDGYVAVELLFLPGTYAPCPTCHGARYTPETLEITYHGRNIAEVLDLSVDAATEFFADLPVALRSLRALRQVGLGYLRLGQPATELSGGEAQRIKLATELQRPARGHTLYLLDEPTTGLHPADIELLDAQLHELVDAGNTVVVVEQDLATIAGADWVIDLGPGGGHQGGHVVATGTPEHLATNPTSPTAPYLTPHLP</sequence>
<evidence type="ECO:0000256" key="1">
    <source>
        <dbReference type="ARBA" id="ARBA00004496"/>
    </source>
</evidence>
<comment type="subcellular location">
    <subcellularLocation>
        <location evidence="1">Cytoplasm</location>
    </subcellularLocation>
</comment>
<evidence type="ECO:0000256" key="12">
    <source>
        <dbReference type="ARBA" id="ARBA00023125"/>
    </source>
</evidence>
<dbReference type="SUPFAM" id="SSF52540">
    <property type="entry name" value="P-loop containing nucleoside triphosphate hydrolases"/>
    <property type="match status" value="2"/>
</dbReference>
<name>A0A8J4AIU2_9ACTN</name>
<dbReference type="AlphaFoldDB" id="A0A8J4AIU2"/>
<evidence type="ECO:0000256" key="2">
    <source>
        <dbReference type="ARBA" id="ARBA00022490"/>
    </source>
</evidence>
<feature type="domain" description="ABC transporter" evidence="18">
    <location>
        <begin position="491"/>
        <end position="818"/>
    </location>
</feature>
<keyword evidence="2" id="KW-0963">Cytoplasm</keyword>
<dbReference type="GO" id="GO:0004518">
    <property type="term" value="F:nuclease activity"/>
    <property type="evidence" value="ECO:0007669"/>
    <property type="project" value="UniProtKB-KW"/>
</dbReference>
<dbReference type="InterPro" id="IPR041552">
    <property type="entry name" value="UvrA_DNA-bd"/>
</dbReference>
<comment type="caution">
    <text evidence="19">The sequence shown here is derived from an EMBL/GenBank/DDBJ whole genome shotgun (WGS) entry which is preliminary data.</text>
</comment>
<feature type="compositionally biased region" description="Polar residues" evidence="17">
    <location>
        <begin position="1"/>
        <end position="21"/>
    </location>
</feature>
<evidence type="ECO:0000256" key="10">
    <source>
        <dbReference type="ARBA" id="ARBA00022840"/>
    </source>
</evidence>
<evidence type="ECO:0000313" key="20">
    <source>
        <dbReference type="Proteomes" id="UP000614996"/>
    </source>
</evidence>
<evidence type="ECO:0000256" key="16">
    <source>
        <dbReference type="ARBA" id="ARBA00042156"/>
    </source>
</evidence>
<evidence type="ECO:0000256" key="7">
    <source>
        <dbReference type="ARBA" id="ARBA00022769"/>
    </source>
</evidence>
<keyword evidence="12" id="KW-0238">DNA-binding</keyword>
<evidence type="ECO:0000256" key="9">
    <source>
        <dbReference type="ARBA" id="ARBA00022833"/>
    </source>
</evidence>
<keyword evidence="5" id="KW-0547">Nucleotide-binding</keyword>
<evidence type="ECO:0000256" key="15">
    <source>
        <dbReference type="ARBA" id="ARBA00039316"/>
    </source>
</evidence>
<dbReference type="Pfam" id="PF17755">
    <property type="entry name" value="UvrA_DNA-bind"/>
    <property type="match status" value="1"/>
</dbReference>
<dbReference type="GO" id="GO:0006281">
    <property type="term" value="P:DNA repair"/>
    <property type="evidence" value="ECO:0007669"/>
    <property type="project" value="UniProtKB-KW"/>
</dbReference>
<keyword evidence="4" id="KW-0677">Repeat</keyword>
<keyword evidence="3" id="KW-0479">Metal-binding</keyword>
<dbReference type="InterPro" id="IPR017871">
    <property type="entry name" value="ABC_transporter-like_CS"/>
</dbReference>
<evidence type="ECO:0000256" key="8">
    <source>
        <dbReference type="ARBA" id="ARBA00022771"/>
    </source>
</evidence>
<evidence type="ECO:0000256" key="11">
    <source>
        <dbReference type="ARBA" id="ARBA00022881"/>
    </source>
</evidence>
<protein>
    <recommendedName>
        <fullName evidence="15">UvrABC system protein A</fullName>
    </recommendedName>
    <alternativeName>
        <fullName evidence="16">Excinuclease ABC subunit A</fullName>
    </alternativeName>
</protein>
<keyword evidence="20" id="KW-1185">Reference proteome</keyword>
<dbReference type="InterPro" id="IPR027417">
    <property type="entry name" value="P-loop_NTPase"/>
</dbReference>
<keyword evidence="7" id="KW-0228">DNA excision</keyword>
<dbReference type="PANTHER" id="PTHR43152:SF1">
    <property type="entry name" value="UVRA PROTEIN"/>
    <property type="match status" value="1"/>
</dbReference>
<dbReference type="Gene3D" id="3.40.50.300">
    <property type="entry name" value="P-loop containing nucleotide triphosphate hydrolases"/>
    <property type="match status" value="2"/>
</dbReference>
<dbReference type="GO" id="GO:0008270">
    <property type="term" value="F:zinc ion binding"/>
    <property type="evidence" value="ECO:0007669"/>
    <property type="project" value="UniProtKB-KW"/>
</dbReference>
<dbReference type="Proteomes" id="UP000614996">
    <property type="component" value="Unassembled WGS sequence"/>
</dbReference>
<keyword evidence="13" id="KW-0234">DNA repair</keyword>
<dbReference type="PROSITE" id="PS00211">
    <property type="entry name" value="ABC_TRANSPORTER_1"/>
    <property type="match status" value="2"/>
</dbReference>
<evidence type="ECO:0000256" key="13">
    <source>
        <dbReference type="ARBA" id="ARBA00023204"/>
    </source>
</evidence>
<feature type="region of interest" description="Disordered" evidence="17">
    <location>
        <begin position="801"/>
        <end position="822"/>
    </location>
</feature>
<dbReference type="GO" id="GO:0003677">
    <property type="term" value="F:DNA binding"/>
    <property type="evidence" value="ECO:0007669"/>
    <property type="project" value="UniProtKB-KW"/>
</dbReference>
<keyword evidence="10" id="KW-0067">ATP-binding</keyword>
<keyword evidence="9" id="KW-0862">Zinc</keyword>
<dbReference type="EMBL" id="BOPO01000093">
    <property type="protein sequence ID" value="GIL29463.1"/>
    <property type="molecule type" value="Genomic_DNA"/>
</dbReference>
<organism evidence="19 20">
    <name type="scientific">Actinocatenispora comari</name>
    <dbReference type="NCBI Taxonomy" id="2807577"/>
    <lineage>
        <taxon>Bacteria</taxon>
        <taxon>Bacillati</taxon>
        <taxon>Actinomycetota</taxon>
        <taxon>Actinomycetes</taxon>
        <taxon>Micromonosporales</taxon>
        <taxon>Micromonosporaceae</taxon>
        <taxon>Actinocatenispora</taxon>
    </lineage>
</organism>
<dbReference type="GO" id="GO:0016887">
    <property type="term" value="F:ATP hydrolysis activity"/>
    <property type="evidence" value="ECO:0007669"/>
    <property type="project" value="InterPro"/>
</dbReference>
<evidence type="ECO:0000256" key="6">
    <source>
        <dbReference type="ARBA" id="ARBA00022763"/>
    </source>
</evidence>
<evidence type="ECO:0000256" key="4">
    <source>
        <dbReference type="ARBA" id="ARBA00022737"/>
    </source>
</evidence>